<evidence type="ECO:0000313" key="9">
    <source>
        <dbReference type="EMBL" id="GAD92446.1"/>
    </source>
</evidence>
<keyword evidence="10" id="KW-1185">Reference proteome</keyword>
<dbReference type="eggNOG" id="KOG2495">
    <property type="taxonomic scope" value="Eukaryota"/>
</dbReference>
<dbReference type="PROSITE" id="PS00061">
    <property type="entry name" value="ADH_SHORT"/>
    <property type="match status" value="1"/>
</dbReference>
<evidence type="ECO:0000256" key="6">
    <source>
        <dbReference type="ARBA" id="ARBA00023027"/>
    </source>
</evidence>
<dbReference type="GO" id="GO:0003954">
    <property type="term" value="F:NADH dehydrogenase activity"/>
    <property type="evidence" value="ECO:0007669"/>
    <property type="project" value="InterPro"/>
</dbReference>
<gene>
    <name evidence="9" type="ORF">PVAR5_1037</name>
</gene>
<feature type="region of interest" description="Disordered" evidence="7">
    <location>
        <begin position="481"/>
        <end position="508"/>
    </location>
</feature>
<dbReference type="eggNOG" id="KOG0725">
    <property type="taxonomic scope" value="Eukaryota"/>
</dbReference>
<proteinExistence type="inferred from homology"/>
<dbReference type="Pfam" id="PF13561">
    <property type="entry name" value="adh_short_C2"/>
    <property type="match status" value="1"/>
</dbReference>
<dbReference type="PANTHER" id="PTHR43706:SF17">
    <property type="entry name" value="NADH DEHYDROGENASE (EUROFUNG)"/>
    <property type="match status" value="1"/>
</dbReference>
<evidence type="ECO:0000256" key="1">
    <source>
        <dbReference type="ARBA" id="ARBA00005272"/>
    </source>
</evidence>
<evidence type="ECO:0000256" key="3">
    <source>
        <dbReference type="ARBA" id="ARBA00022827"/>
    </source>
</evidence>
<dbReference type="Proteomes" id="UP000018001">
    <property type="component" value="Unassembled WGS sequence"/>
</dbReference>
<organism evidence="9 10">
    <name type="scientific">Byssochlamys spectabilis (strain No. 5 / NBRC 109023)</name>
    <name type="common">Paecilomyces variotii</name>
    <dbReference type="NCBI Taxonomy" id="1356009"/>
    <lineage>
        <taxon>Eukaryota</taxon>
        <taxon>Fungi</taxon>
        <taxon>Dikarya</taxon>
        <taxon>Ascomycota</taxon>
        <taxon>Pezizomycotina</taxon>
        <taxon>Eurotiomycetes</taxon>
        <taxon>Eurotiomycetidae</taxon>
        <taxon>Eurotiales</taxon>
        <taxon>Thermoascaceae</taxon>
        <taxon>Paecilomyces</taxon>
    </lineage>
</organism>
<evidence type="ECO:0000259" key="8">
    <source>
        <dbReference type="Pfam" id="PF07992"/>
    </source>
</evidence>
<evidence type="ECO:0000256" key="5">
    <source>
        <dbReference type="ARBA" id="ARBA00023002"/>
    </source>
</evidence>
<dbReference type="AlphaFoldDB" id="V5FS10"/>
<evidence type="ECO:0000313" key="10">
    <source>
        <dbReference type="Proteomes" id="UP000018001"/>
    </source>
</evidence>
<sequence length="770" mass="85483">MARPRERVLILGGGWAGFVLSRHLSPAKYDITVVSPRQNFVFTPLLSEATVGTLEFSHVVEPVRDRRQRIKFAPAVARSVDFANKRVSCEASIVQGQATDIVVRSEPEKVESTRDMRGKELDIQRWRQGTKFELDYDKLVIATGCITNTFNTPGVQENALLYRDVEDARRVQRRIRECFELAVLPNKPEELRTHLLHFAVVGGGPTGIEFVGLLADYIRRDLLKYYPQVKDRVRISLYDVAPKILGMFDESLSTYAMETMKLQGVEIKTSHHIEELRWGEPNKPTIQMDPKSCLTLKTKEDGETGVGMCVWVTGNAINPFIKEALADINEFPEASVTKRPSDLAQDTKPTGWKVKKNPKTGALLVDGHFRVQLEAKDGTTAAMNDVFAIGDNAMLEHGSPPATAIAANQEAKYLAQRLNKNDFDHAAKFSFQDMGLLAYIGDDKGLMQMPHTEVTEKSKMFPEGLKGRTAWLIKMSQMGERGAFKPPQTPQSQEKPGLEKNMLPPSEATKLESCGDFVEYTGSGRLKDKKVLITGGDSGIGRSIAVLMAREGSDITIVYLPAEQEDAIETKKLVEAEKRTCHLFAGNLMDNETCKRAVDDHIKNFGNLNVLVNNASQQFMCKDFTQIDLDQVERVFRSNILQMFAMTKFALPHLHKGDSIINNTSITTFRGSSSMVDYSATKGAIVGFTRSLAVQLTPKGIRVNGVAPGAVYTPIQPDTRSAEQMKDFHAKGPLGRPAQPSEIATSFVFLASMDASTYYGQILHPYPIGD</sequence>
<keyword evidence="3" id="KW-0274">FAD</keyword>
<dbReference type="InterPro" id="IPR036188">
    <property type="entry name" value="FAD/NAD-bd_sf"/>
</dbReference>
<evidence type="ECO:0000256" key="7">
    <source>
        <dbReference type="SAM" id="MobiDB-lite"/>
    </source>
</evidence>
<dbReference type="InterPro" id="IPR036291">
    <property type="entry name" value="NAD(P)-bd_dom_sf"/>
</dbReference>
<keyword evidence="5" id="KW-0560">Oxidoreductase</keyword>
<dbReference type="SUPFAM" id="SSF51735">
    <property type="entry name" value="NAD(P)-binding Rossmann-fold domains"/>
    <property type="match status" value="1"/>
</dbReference>
<dbReference type="InterPro" id="IPR002347">
    <property type="entry name" value="SDR_fam"/>
</dbReference>
<protein>
    <submittedName>
        <fullName evidence="9">Pyridine nucleotide-disulphide oxidoreductase family protein</fullName>
    </submittedName>
</protein>
<dbReference type="PANTHER" id="PTHR43706">
    <property type="entry name" value="NADH DEHYDROGENASE"/>
    <property type="match status" value="1"/>
</dbReference>
<comment type="caution">
    <text evidence="9">The sequence shown here is derived from an EMBL/GenBank/DDBJ whole genome shotgun (WGS) entry which is preliminary data.</text>
</comment>
<keyword evidence="2" id="KW-0285">Flavoprotein</keyword>
<feature type="domain" description="FAD/NAD(P)-binding" evidence="8">
    <location>
        <begin position="7"/>
        <end position="321"/>
    </location>
</feature>
<evidence type="ECO:0000256" key="4">
    <source>
        <dbReference type="ARBA" id="ARBA00022857"/>
    </source>
</evidence>
<evidence type="ECO:0000256" key="2">
    <source>
        <dbReference type="ARBA" id="ARBA00022630"/>
    </source>
</evidence>
<dbReference type="InterPro" id="IPR023753">
    <property type="entry name" value="FAD/NAD-binding_dom"/>
</dbReference>
<dbReference type="FunFam" id="3.40.50.720:FF:000084">
    <property type="entry name" value="Short-chain dehydrogenase reductase"/>
    <property type="match status" value="1"/>
</dbReference>
<dbReference type="OrthoDB" id="47007at2759"/>
<reference evidence="10" key="1">
    <citation type="journal article" date="2014" name="Genome Announc.">
        <title>Draft genome sequence of the formaldehyde-resistant fungus Byssochlamys spectabilis No. 5 (anamorph Paecilomyces variotii No. 5) (NBRC109023).</title>
        <authorList>
            <person name="Oka T."/>
            <person name="Ekino K."/>
            <person name="Fukuda K."/>
            <person name="Nomura Y."/>
        </authorList>
    </citation>
    <scope>NUCLEOTIDE SEQUENCE [LARGE SCALE GENOMIC DNA]</scope>
    <source>
        <strain evidence="10">No. 5 / NBRC 109023</strain>
    </source>
</reference>
<name>V5FS10_BYSSN</name>
<dbReference type="EMBL" id="BAUL01000025">
    <property type="protein sequence ID" value="GAD92446.1"/>
    <property type="molecule type" value="Genomic_DNA"/>
</dbReference>
<dbReference type="HOGENOM" id="CLU_362892_0_0_1"/>
<accession>V5FS10</accession>
<dbReference type="InterPro" id="IPR020904">
    <property type="entry name" value="Sc_DH/Rdtase_CS"/>
</dbReference>
<comment type="similarity">
    <text evidence="1">Belongs to the NADH dehydrogenase family.</text>
</comment>
<dbReference type="Pfam" id="PF07992">
    <property type="entry name" value="Pyr_redox_2"/>
    <property type="match status" value="1"/>
</dbReference>
<dbReference type="InterPro" id="IPR045024">
    <property type="entry name" value="NDH-2"/>
</dbReference>
<keyword evidence="4" id="KW-0521">NADP</keyword>
<dbReference type="SUPFAM" id="SSF51905">
    <property type="entry name" value="FAD/NAD(P)-binding domain"/>
    <property type="match status" value="2"/>
</dbReference>
<dbReference type="PRINTS" id="PR00081">
    <property type="entry name" value="GDHRDH"/>
</dbReference>
<dbReference type="Gene3D" id="3.40.50.720">
    <property type="entry name" value="NAD(P)-binding Rossmann-like Domain"/>
    <property type="match status" value="1"/>
</dbReference>
<keyword evidence="6" id="KW-0520">NAD</keyword>
<dbReference type="InParanoid" id="V5FS10"/>
<dbReference type="GO" id="GO:0005739">
    <property type="term" value="C:mitochondrion"/>
    <property type="evidence" value="ECO:0007669"/>
    <property type="project" value="TreeGrafter"/>
</dbReference>
<dbReference type="Gene3D" id="3.50.50.100">
    <property type="match status" value="1"/>
</dbReference>
<dbReference type="PRINTS" id="PR00080">
    <property type="entry name" value="SDRFAMILY"/>
</dbReference>